<feature type="transmembrane region" description="Helical" evidence="7">
    <location>
        <begin position="317"/>
        <end position="338"/>
    </location>
</feature>
<feature type="transmembrane region" description="Helical" evidence="7">
    <location>
        <begin position="147"/>
        <end position="169"/>
    </location>
</feature>
<gene>
    <name evidence="8" type="ORF">NO263_09310</name>
</gene>
<dbReference type="InterPro" id="IPR000109">
    <property type="entry name" value="POT_fam"/>
</dbReference>
<feature type="transmembrane region" description="Helical" evidence="7">
    <location>
        <begin position="58"/>
        <end position="75"/>
    </location>
</feature>
<dbReference type="Proteomes" id="UP001526337">
    <property type="component" value="Unassembled WGS sequence"/>
</dbReference>
<evidence type="ECO:0000256" key="1">
    <source>
        <dbReference type="ARBA" id="ARBA00004651"/>
    </source>
</evidence>
<keyword evidence="9" id="KW-1185">Reference proteome</keyword>
<evidence type="ECO:0000313" key="8">
    <source>
        <dbReference type="EMBL" id="MCW4590779.1"/>
    </source>
</evidence>
<dbReference type="PANTHER" id="PTHR23517">
    <property type="entry name" value="RESISTANCE PROTEIN MDTM, PUTATIVE-RELATED-RELATED"/>
    <property type="match status" value="1"/>
</dbReference>
<sequence length="490" mass="51475">MTANTHDRGAPAAPARRSGLGVALFLEATERFSFYGMLSILLVYLLDVRGLAAPRANLFVGSFNALALVSTLLGSRLGGVVLGPARTVLYGCAIQFMALVLLGLSVMWPVLFLPAAAAVAVTNGLTRTNMAVLILRHAGGGRSADGLATLYTFAVNLGAMFSFLLVPWIGRRHGYALAFGACAAGLFMGAAAALLNRRALAGGASGGTARAVPRAVAETGLAIVSYWVVLNFPAGGHWIFWLVTSAIPVFWAWAWRNATPAERPGIAICLILVAEAMFYGMFDEQTTSTFVLYALHDLNRQFSVAGVTLFELDAPQIVAINAGLTMLLGPVFVVLYRLVDARFGTVALSVKYVCGSVFIVIGFLVLCLDTAGGAPGLRAPWGMFGAYAALSVAGLIMNGLGLSVVTTYLPARMRTMSVAVYYISTGLAMYGGSVLANAMGIGRLHAATPIPESLSTFHALFRGFTLLAACGAGGIVLLLPVLRRLERRAG</sequence>
<evidence type="ECO:0000256" key="4">
    <source>
        <dbReference type="ARBA" id="ARBA00022692"/>
    </source>
</evidence>
<accession>A0ABT3K5V1</accession>
<keyword evidence="3" id="KW-1003">Cell membrane</keyword>
<feature type="transmembrane region" description="Helical" evidence="7">
    <location>
        <begin position="238"/>
        <end position="254"/>
    </location>
</feature>
<keyword evidence="5 7" id="KW-1133">Transmembrane helix</keyword>
<feature type="transmembrane region" description="Helical" evidence="7">
    <location>
        <begin position="384"/>
        <end position="406"/>
    </location>
</feature>
<dbReference type="InterPro" id="IPR050171">
    <property type="entry name" value="MFS_Transporters"/>
</dbReference>
<evidence type="ECO:0000256" key="6">
    <source>
        <dbReference type="ARBA" id="ARBA00023136"/>
    </source>
</evidence>
<name>A0ABT3K5V1_9PROT</name>
<evidence type="ECO:0000256" key="2">
    <source>
        <dbReference type="ARBA" id="ARBA00022448"/>
    </source>
</evidence>
<evidence type="ECO:0000256" key="3">
    <source>
        <dbReference type="ARBA" id="ARBA00022475"/>
    </source>
</evidence>
<comment type="subcellular location">
    <subcellularLocation>
        <location evidence="1">Cell membrane</location>
        <topology evidence="1">Multi-pass membrane protein</topology>
    </subcellularLocation>
</comment>
<evidence type="ECO:0000256" key="5">
    <source>
        <dbReference type="ARBA" id="ARBA00022989"/>
    </source>
</evidence>
<evidence type="ECO:0000256" key="7">
    <source>
        <dbReference type="SAM" id="Phobius"/>
    </source>
</evidence>
<feature type="transmembrane region" description="Helical" evidence="7">
    <location>
        <begin position="350"/>
        <end position="372"/>
    </location>
</feature>
<dbReference type="PANTHER" id="PTHR23517:SF15">
    <property type="entry name" value="PROTON-DEPENDENT OLIGOPEPTIDE FAMILY TRANSPORT PROTEIN"/>
    <property type="match status" value="1"/>
</dbReference>
<comment type="caution">
    <text evidence="8">The sequence shown here is derived from an EMBL/GenBank/DDBJ whole genome shotgun (WGS) entry which is preliminary data.</text>
</comment>
<keyword evidence="4 7" id="KW-0812">Transmembrane</keyword>
<feature type="transmembrane region" description="Helical" evidence="7">
    <location>
        <begin position="175"/>
        <end position="195"/>
    </location>
</feature>
<proteinExistence type="predicted"/>
<dbReference type="EMBL" id="JANGSQ010000102">
    <property type="protein sequence ID" value="MCW4590779.1"/>
    <property type="molecule type" value="Genomic_DNA"/>
</dbReference>
<keyword evidence="6 7" id="KW-0472">Membrane</keyword>
<dbReference type="RefSeq" id="WP_216657587.1">
    <property type="nucleotide sequence ID" value="NZ_JABJWD010000047.1"/>
</dbReference>
<feature type="transmembrane region" description="Helical" evidence="7">
    <location>
        <begin position="32"/>
        <end position="52"/>
    </location>
</feature>
<keyword evidence="2" id="KW-0813">Transport</keyword>
<feature type="transmembrane region" description="Helical" evidence="7">
    <location>
        <begin position="418"/>
        <end position="439"/>
    </location>
</feature>
<protein>
    <submittedName>
        <fullName evidence="8">MFS transporter</fullName>
    </submittedName>
</protein>
<feature type="transmembrane region" description="Helical" evidence="7">
    <location>
        <begin position="459"/>
        <end position="482"/>
    </location>
</feature>
<feature type="transmembrane region" description="Helical" evidence="7">
    <location>
        <begin position="266"/>
        <end position="282"/>
    </location>
</feature>
<evidence type="ECO:0000313" key="9">
    <source>
        <dbReference type="Proteomes" id="UP001526337"/>
    </source>
</evidence>
<organism evidence="8 9">
    <name type="scientific">Gluconacetobacter entanii</name>
    <dbReference type="NCBI Taxonomy" id="108528"/>
    <lineage>
        <taxon>Bacteria</taxon>
        <taxon>Pseudomonadati</taxon>
        <taxon>Pseudomonadota</taxon>
        <taxon>Alphaproteobacteria</taxon>
        <taxon>Acetobacterales</taxon>
        <taxon>Acetobacteraceae</taxon>
        <taxon>Gluconacetobacter</taxon>
    </lineage>
</organism>
<dbReference type="Pfam" id="PF00854">
    <property type="entry name" value="PTR2"/>
    <property type="match status" value="1"/>
</dbReference>
<reference evidence="8 9" key="1">
    <citation type="submission" date="2022-07" db="EMBL/GenBank/DDBJ databases">
        <title>Genome stability of Gluconacetobacter entanii AV429.</title>
        <authorList>
            <person name="Trcek J."/>
            <person name="Cepec E."/>
        </authorList>
    </citation>
    <scope>NUCLEOTIDE SEQUENCE [LARGE SCALE GENOMIC DNA]</scope>
    <source>
        <strain evidence="8 9">AV429_2022</strain>
    </source>
</reference>